<dbReference type="CDD" id="cd03220">
    <property type="entry name" value="ABC_KpsT_Wzt"/>
    <property type="match status" value="1"/>
</dbReference>
<dbReference type="Gene3D" id="3.40.50.300">
    <property type="entry name" value="P-loop containing nucleotide triphosphate hydrolases"/>
    <property type="match status" value="1"/>
</dbReference>
<dbReference type="AlphaFoldDB" id="A0A0B7G5P4"/>
<dbReference type="InterPro" id="IPR050683">
    <property type="entry name" value="Bact_Polysacc_Export_ATP-bd"/>
</dbReference>
<evidence type="ECO:0000313" key="6">
    <source>
        <dbReference type="Proteomes" id="UP000516181"/>
    </source>
</evidence>
<dbReference type="InterPro" id="IPR027417">
    <property type="entry name" value="P-loop_NTPase"/>
</dbReference>
<evidence type="ECO:0000313" key="5">
    <source>
        <dbReference type="EMBL" id="QNP26406.1"/>
    </source>
</evidence>
<dbReference type="PANTHER" id="PTHR46743">
    <property type="entry name" value="TEICHOIC ACIDS EXPORT ATP-BINDING PROTEIN TAGH"/>
    <property type="match status" value="1"/>
</dbReference>
<dbReference type="Pfam" id="PF14524">
    <property type="entry name" value="Wzt_C"/>
    <property type="match status" value="1"/>
</dbReference>
<dbReference type="Pfam" id="PF00005">
    <property type="entry name" value="ABC_tran"/>
    <property type="match status" value="1"/>
</dbReference>
<organism evidence="5 6">
    <name type="scientific">Klebsiella variicola</name>
    <dbReference type="NCBI Taxonomy" id="244366"/>
    <lineage>
        <taxon>Bacteria</taxon>
        <taxon>Pseudomonadati</taxon>
        <taxon>Pseudomonadota</taxon>
        <taxon>Gammaproteobacteria</taxon>
        <taxon>Enterobacterales</taxon>
        <taxon>Enterobacteriaceae</taxon>
        <taxon>Klebsiella/Raoultella group</taxon>
        <taxon>Klebsiella</taxon>
        <taxon>Klebsiella pneumoniae complex</taxon>
    </lineage>
</organism>
<name>A0A0B7G5P4_KLEVA</name>
<dbReference type="GO" id="GO:0005524">
    <property type="term" value="F:ATP binding"/>
    <property type="evidence" value="ECO:0007669"/>
    <property type="project" value="UniProtKB-KW"/>
</dbReference>
<evidence type="ECO:0000256" key="2">
    <source>
        <dbReference type="ARBA" id="ARBA00022448"/>
    </source>
</evidence>
<dbReference type="GO" id="GO:0016020">
    <property type="term" value="C:membrane"/>
    <property type="evidence" value="ECO:0007669"/>
    <property type="project" value="InterPro"/>
</dbReference>
<dbReference type="Proteomes" id="UP000516181">
    <property type="component" value="Chromosome"/>
</dbReference>
<dbReference type="PANTHER" id="PTHR46743:SF2">
    <property type="entry name" value="TEICHOIC ACIDS EXPORT ATP-BINDING PROTEIN TAGH"/>
    <property type="match status" value="1"/>
</dbReference>
<protein>
    <submittedName>
        <fullName evidence="5">ABC transporter ATP-binding protein</fullName>
    </submittedName>
</protein>
<sequence length="453" mass="50504">MSYNSVKCEAVIQVEHITKIFRIYNTPKDRIKEFLANLPRRVAGAKRIKKHKEFYSLNDVSLTINKGETIGIIGANGAGKSTLLQIICGTLSPTNGNVTVNGRVAALLELGAGFNPDFTGRENIFISASIMGLTDEQIKERFDSIVEFSEIGEFIEQPVKTYSSGMFVRLAFSIIAHVDADILIVDEALSVGDAFFVQKCMRFLRAFMEHGTVLFVSHDTASIVNLCDRAIWIDHGQKKMEGSAKDVSEAYLAALFKQSNRNVSVKRQNKDVTEVVAYKDMRTSFINASNLRNDIELFSFNDESKQFGENGAEIYSVRLEDQNGEPLSWVVGGEEVKLRISVKCLKSMFSPIIGFYIKDRLGQTLFGDNTYLSYMDTPLSMQPNDNMDSIFEFNMPILPVGEYSICVAVAEGSQQEHIQHHWIHDAVIFKSHSSSTVTGLVGIPMKNISISVN</sequence>
<dbReference type="InterPro" id="IPR029439">
    <property type="entry name" value="Wzt_C"/>
</dbReference>
<evidence type="ECO:0000256" key="4">
    <source>
        <dbReference type="ARBA" id="ARBA00022840"/>
    </source>
</evidence>
<dbReference type="SMART" id="SM00382">
    <property type="entry name" value="AAA"/>
    <property type="match status" value="1"/>
</dbReference>
<keyword evidence="3" id="KW-0547">Nucleotide-binding</keyword>
<dbReference type="InterPro" id="IPR003439">
    <property type="entry name" value="ABC_transporter-like_ATP-bd"/>
</dbReference>
<dbReference type="SUPFAM" id="SSF52540">
    <property type="entry name" value="P-loop containing nucleoside triphosphate hydrolases"/>
    <property type="match status" value="1"/>
</dbReference>
<evidence type="ECO:0000256" key="3">
    <source>
        <dbReference type="ARBA" id="ARBA00022741"/>
    </source>
</evidence>
<dbReference type="EMBL" id="CP060807">
    <property type="protein sequence ID" value="QNP26406.1"/>
    <property type="molecule type" value="Genomic_DNA"/>
</dbReference>
<dbReference type="PROSITE" id="PS00211">
    <property type="entry name" value="ABC_TRANSPORTER_1"/>
    <property type="match status" value="1"/>
</dbReference>
<reference evidence="5 6" key="1">
    <citation type="submission" date="2020-08" db="EMBL/GenBank/DDBJ databases">
        <title>Complete genome sequence of Klebsiella pneumoniae KP2757.</title>
        <authorList>
            <person name="Zhang X."/>
        </authorList>
    </citation>
    <scope>NUCLEOTIDE SEQUENCE [LARGE SCALE GENOMIC DNA]</scope>
    <source>
        <strain evidence="5 6">KP2757</strain>
    </source>
</reference>
<dbReference type="InterPro" id="IPR017871">
    <property type="entry name" value="ABC_transporter-like_CS"/>
</dbReference>
<evidence type="ECO:0000256" key="1">
    <source>
        <dbReference type="ARBA" id="ARBA00005417"/>
    </source>
</evidence>
<proteinExistence type="inferred from homology"/>
<comment type="similarity">
    <text evidence="1">Belongs to the ABC transporter superfamily.</text>
</comment>
<dbReference type="GO" id="GO:0140359">
    <property type="term" value="F:ABC-type transporter activity"/>
    <property type="evidence" value="ECO:0007669"/>
    <property type="project" value="InterPro"/>
</dbReference>
<accession>A0A0B7G5P4</accession>
<dbReference type="RefSeq" id="WP_043874997.1">
    <property type="nucleotide sequence ID" value="NZ_BIHA01000001.1"/>
</dbReference>
<dbReference type="PROSITE" id="PS50893">
    <property type="entry name" value="ABC_TRANSPORTER_2"/>
    <property type="match status" value="1"/>
</dbReference>
<gene>
    <name evidence="5" type="ORF">IAP99_08635</name>
</gene>
<dbReference type="InterPro" id="IPR003593">
    <property type="entry name" value="AAA+_ATPase"/>
</dbReference>
<keyword evidence="2" id="KW-0813">Transport</keyword>
<dbReference type="GO" id="GO:0016887">
    <property type="term" value="F:ATP hydrolysis activity"/>
    <property type="evidence" value="ECO:0007669"/>
    <property type="project" value="InterPro"/>
</dbReference>
<dbReference type="CDD" id="cd10147">
    <property type="entry name" value="Wzt_C-like"/>
    <property type="match status" value="1"/>
</dbReference>
<keyword evidence="4 5" id="KW-0067">ATP-binding</keyword>
<dbReference type="Gene3D" id="2.70.50.60">
    <property type="entry name" value="abc- transporter (atp binding component) like domain"/>
    <property type="match status" value="1"/>
</dbReference>
<dbReference type="InterPro" id="IPR015860">
    <property type="entry name" value="ABC_transpr_TagH-like"/>
</dbReference>